<dbReference type="EMBL" id="CP027860">
    <property type="protein sequence ID" value="AVP99705.1"/>
    <property type="molecule type" value="Genomic_DNA"/>
</dbReference>
<dbReference type="RefSeq" id="WP_106893624.1">
    <property type="nucleotide sequence ID" value="NZ_CP027860.1"/>
</dbReference>
<evidence type="ECO:0000313" key="10">
    <source>
        <dbReference type="Proteomes" id="UP000241074"/>
    </source>
</evidence>
<organism evidence="9 10">
    <name type="scientific">Ahniella affigens</name>
    <dbReference type="NCBI Taxonomy" id="2021234"/>
    <lineage>
        <taxon>Bacteria</taxon>
        <taxon>Pseudomonadati</taxon>
        <taxon>Pseudomonadota</taxon>
        <taxon>Gammaproteobacteria</taxon>
        <taxon>Lysobacterales</taxon>
        <taxon>Rhodanobacteraceae</taxon>
        <taxon>Ahniella</taxon>
    </lineage>
</organism>
<evidence type="ECO:0000256" key="4">
    <source>
        <dbReference type="ARBA" id="ARBA00023110"/>
    </source>
</evidence>
<dbReference type="PANTHER" id="PTHR47245">
    <property type="entry name" value="PEPTIDYLPROLYL ISOMERASE"/>
    <property type="match status" value="1"/>
</dbReference>
<gene>
    <name evidence="9" type="ORF">C7S18_22125</name>
</gene>
<feature type="region of interest" description="Disordered" evidence="6">
    <location>
        <begin position="300"/>
        <end position="319"/>
    </location>
</feature>
<keyword evidence="10" id="KW-1185">Reference proteome</keyword>
<dbReference type="Pfam" id="PF00639">
    <property type="entry name" value="Rotamase"/>
    <property type="match status" value="1"/>
</dbReference>
<feature type="chain" id="PRO_5015179095" description="peptidylprolyl isomerase" evidence="7">
    <location>
        <begin position="23"/>
        <end position="319"/>
    </location>
</feature>
<dbReference type="PROSITE" id="PS50198">
    <property type="entry name" value="PPIC_PPIASE_2"/>
    <property type="match status" value="1"/>
</dbReference>
<comment type="catalytic activity">
    <reaction evidence="1">
        <text>[protein]-peptidylproline (omega=180) = [protein]-peptidylproline (omega=0)</text>
        <dbReference type="Rhea" id="RHEA:16237"/>
        <dbReference type="Rhea" id="RHEA-COMP:10747"/>
        <dbReference type="Rhea" id="RHEA-COMP:10748"/>
        <dbReference type="ChEBI" id="CHEBI:83833"/>
        <dbReference type="ChEBI" id="CHEBI:83834"/>
        <dbReference type="EC" id="5.2.1.8"/>
    </reaction>
</comment>
<dbReference type="Proteomes" id="UP000241074">
    <property type="component" value="Chromosome"/>
</dbReference>
<reference evidence="9 10" key="2">
    <citation type="submission" date="2018-03" db="EMBL/GenBank/DDBJ databases">
        <authorList>
            <person name="Keele B.F."/>
        </authorList>
    </citation>
    <scope>NUCLEOTIDE SEQUENCE [LARGE SCALE GENOMIC DNA]</scope>
    <source>
        <strain evidence="9 10">D13</strain>
    </source>
</reference>
<dbReference type="KEGG" id="xba:C7S18_22125"/>
<evidence type="ECO:0000313" key="9">
    <source>
        <dbReference type="EMBL" id="AVP99705.1"/>
    </source>
</evidence>
<dbReference type="PANTHER" id="PTHR47245:SF2">
    <property type="entry name" value="PEPTIDYL-PROLYL CIS-TRANS ISOMERASE HP_0175-RELATED"/>
    <property type="match status" value="1"/>
</dbReference>
<keyword evidence="4 5" id="KW-0697">Rotamase</keyword>
<name>A0A2P1PXY7_9GAMM</name>
<evidence type="ECO:0000256" key="6">
    <source>
        <dbReference type="SAM" id="MobiDB-lite"/>
    </source>
</evidence>
<evidence type="ECO:0000259" key="8">
    <source>
        <dbReference type="PROSITE" id="PS50198"/>
    </source>
</evidence>
<keyword evidence="7" id="KW-0732">Signal</keyword>
<dbReference type="InterPro" id="IPR050245">
    <property type="entry name" value="PrsA_foldase"/>
</dbReference>
<feature type="signal peptide" evidence="7">
    <location>
        <begin position="1"/>
        <end position="22"/>
    </location>
</feature>
<feature type="domain" description="PpiC" evidence="8">
    <location>
        <begin position="140"/>
        <end position="241"/>
    </location>
</feature>
<dbReference type="InterPro" id="IPR000297">
    <property type="entry name" value="PPIase_PpiC"/>
</dbReference>
<dbReference type="GO" id="GO:0003755">
    <property type="term" value="F:peptidyl-prolyl cis-trans isomerase activity"/>
    <property type="evidence" value="ECO:0007669"/>
    <property type="project" value="UniProtKB-KW"/>
</dbReference>
<keyword evidence="5" id="KW-0413">Isomerase</keyword>
<dbReference type="Gene3D" id="3.10.50.40">
    <property type="match status" value="1"/>
</dbReference>
<evidence type="ECO:0000256" key="1">
    <source>
        <dbReference type="ARBA" id="ARBA00000971"/>
    </source>
</evidence>
<dbReference type="SUPFAM" id="SSF54534">
    <property type="entry name" value="FKBP-like"/>
    <property type="match status" value="1"/>
</dbReference>
<accession>A0A2P1PXY7</accession>
<dbReference type="InterPro" id="IPR046357">
    <property type="entry name" value="PPIase_dom_sf"/>
</dbReference>
<dbReference type="AlphaFoldDB" id="A0A2P1PXY7"/>
<feature type="compositionally biased region" description="Pro residues" evidence="6">
    <location>
        <begin position="309"/>
        <end position="319"/>
    </location>
</feature>
<comment type="similarity">
    <text evidence="2">Belongs to the PpiC/parvulin rotamase family.</text>
</comment>
<dbReference type="OrthoDB" id="9812372at2"/>
<evidence type="ECO:0000256" key="2">
    <source>
        <dbReference type="ARBA" id="ARBA00007656"/>
    </source>
</evidence>
<reference evidence="9 10" key="1">
    <citation type="submission" date="2018-03" db="EMBL/GenBank/DDBJ databases">
        <title>Ahniella affigens gen. nov., sp. nov., a gammaproteobacterium isolated from sandy soil near a stream.</title>
        <authorList>
            <person name="Ko Y."/>
            <person name="Kim J.-H."/>
        </authorList>
    </citation>
    <scope>NUCLEOTIDE SEQUENCE [LARGE SCALE GENOMIC DNA]</scope>
    <source>
        <strain evidence="9 10">D13</strain>
    </source>
</reference>
<evidence type="ECO:0000256" key="3">
    <source>
        <dbReference type="ARBA" id="ARBA00013194"/>
    </source>
</evidence>
<evidence type="ECO:0000256" key="7">
    <source>
        <dbReference type="SAM" id="SignalP"/>
    </source>
</evidence>
<proteinExistence type="inferred from homology"/>
<evidence type="ECO:0000256" key="5">
    <source>
        <dbReference type="PROSITE-ProRule" id="PRU00278"/>
    </source>
</evidence>
<dbReference type="EC" id="5.2.1.8" evidence="3"/>
<sequence>MNRKIVLTAALALASAVFPLCAAESGKPLVANEKGASLDLTDIDAHLATIPEEARAGVMNDPERIDQILNQLLILRQASNEAKALGLDQDPIIAREMAIAGERVLFRYRMDKLKSDIQFPDFEQRAKEEYLAHKADYRSPELVDVSHILFMQDHDESDDDVKAQAEAIRKKVLKHPEDFAEFAKKYSKDSASAVIGGRLNMTPVANFVEDFAKATQSLSKEGEISPVVKSSWGYHIIQFHGRKEPETKSFEEVKPAIVERLKSEMIRQVQSDYVQNMRSLKIEANEEGIASLRTRYGTVPEVPTLPRATPAPAPAPANQ</sequence>
<protein>
    <recommendedName>
        <fullName evidence="3">peptidylprolyl isomerase</fullName>
        <ecNumber evidence="3">5.2.1.8</ecNumber>
    </recommendedName>
</protein>